<accession>A0A1H0EA27</accession>
<dbReference type="Pfam" id="PF05709">
    <property type="entry name" value="Sipho_tail"/>
    <property type="match status" value="1"/>
</dbReference>
<dbReference type="AlphaFoldDB" id="A0A1H0EA27"/>
<dbReference type="STRING" id="258515.SAMN05192585_13229"/>
<dbReference type="Gene3D" id="2.40.30.200">
    <property type="match status" value="1"/>
</dbReference>
<name>A0A1H0EA27_9FIRM</name>
<evidence type="ECO:0000313" key="3">
    <source>
        <dbReference type="EMBL" id="SDN79195.1"/>
    </source>
</evidence>
<dbReference type="Proteomes" id="UP000199182">
    <property type="component" value="Unassembled WGS sequence"/>
</dbReference>
<evidence type="ECO:0000259" key="2">
    <source>
        <dbReference type="Pfam" id="PF22768"/>
    </source>
</evidence>
<reference evidence="3 4" key="1">
    <citation type="submission" date="2016-10" db="EMBL/GenBank/DDBJ databases">
        <authorList>
            <person name="de Groot N.N."/>
        </authorList>
    </citation>
    <scope>NUCLEOTIDE SEQUENCE [LARGE SCALE GENOMIC DNA]</scope>
    <source>
        <strain evidence="3 4">CGMCC 1.5012</strain>
    </source>
</reference>
<keyword evidence="4" id="KW-1185">Reference proteome</keyword>
<evidence type="ECO:0000313" key="4">
    <source>
        <dbReference type="Proteomes" id="UP000199182"/>
    </source>
</evidence>
<feature type="domain" description="Siphovirus-type tail component C-terminal" evidence="2">
    <location>
        <begin position="183"/>
        <end position="289"/>
    </location>
</feature>
<dbReference type="OrthoDB" id="2079081at2"/>
<dbReference type="Gene3D" id="2.60.120.860">
    <property type="match status" value="1"/>
</dbReference>
<gene>
    <name evidence="3" type="ORF">SAMN05192585_13229</name>
</gene>
<dbReference type="RefSeq" id="WP_092642157.1">
    <property type="nucleotide sequence ID" value="NZ_FNID01000032.1"/>
</dbReference>
<feature type="domain" description="Siphovirus-type tail component RIFT-related" evidence="1">
    <location>
        <begin position="29"/>
        <end position="132"/>
    </location>
</feature>
<sequence length="292" mass="32525">MRKIERLVYTNQNGESVEFSHDSLYHTDDVSGLADVRNTIYSVNSMGQDGDTYVGNRIESREIEIVGCIRSRKKEEMLALRRRLNKVLNPQLSATLTYSYGDFIRVIDCKANNAPVYAKPGVFAGFTVNLLCLDPFWRENAETKAAVASWLGSLEFETEIPMDTGMELGYREPSRIVNVFNAGDVGTGIRAEFRATGTVSNPEILNVDTGEYLRFNNLTLSAGDLLTVSTHYGRKVCTLKQNGAVTDALRYLDVDSAFLQLVPGDNLFRYSATAGENNLEVSVYHNNKYLGV</sequence>
<dbReference type="InterPro" id="IPR008841">
    <property type="entry name" value="Siphovirus-type_tail_N"/>
</dbReference>
<evidence type="ECO:0000259" key="1">
    <source>
        <dbReference type="Pfam" id="PF05709"/>
    </source>
</evidence>
<organism evidence="3 4">
    <name type="scientific">Acetanaerobacterium elongatum</name>
    <dbReference type="NCBI Taxonomy" id="258515"/>
    <lineage>
        <taxon>Bacteria</taxon>
        <taxon>Bacillati</taxon>
        <taxon>Bacillota</taxon>
        <taxon>Clostridia</taxon>
        <taxon>Eubacteriales</taxon>
        <taxon>Oscillospiraceae</taxon>
        <taxon>Acetanaerobacterium</taxon>
    </lineage>
</organism>
<proteinExistence type="predicted"/>
<dbReference type="Pfam" id="PF22768">
    <property type="entry name" value="SPP1_Dit"/>
    <property type="match status" value="1"/>
</dbReference>
<protein>
    <submittedName>
        <fullName evidence="3">Phage tail protein</fullName>
    </submittedName>
</protein>
<dbReference type="EMBL" id="FNID01000032">
    <property type="protein sequence ID" value="SDN79195.1"/>
    <property type="molecule type" value="Genomic_DNA"/>
</dbReference>
<dbReference type="InterPro" id="IPR054738">
    <property type="entry name" value="Siphovirus-type_tail_C"/>
</dbReference>